<keyword evidence="2" id="KW-1185">Reference proteome</keyword>
<protein>
    <submittedName>
        <fullName evidence="1">CLUMA_CG008633, isoform A</fullName>
    </submittedName>
</protein>
<evidence type="ECO:0000313" key="2">
    <source>
        <dbReference type="Proteomes" id="UP000183832"/>
    </source>
</evidence>
<dbReference type="AlphaFoldDB" id="A0A1J1I6F4"/>
<proteinExistence type="predicted"/>
<sequence length="79" mass="8857">MVISNLLMKHCNQTIINKNSKVNLHEKNSRMKTSSANVMSLRTNGNADYSQEKIRGGALTECSHPINVLKILNSFNKQV</sequence>
<accession>A0A1J1I6F4</accession>
<name>A0A1J1I6F4_9DIPT</name>
<gene>
    <name evidence="1" type="ORF">CLUMA_CG008633</name>
</gene>
<dbReference type="EMBL" id="CVRI01000040">
    <property type="protein sequence ID" value="CRK95156.1"/>
    <property type="molecule type" value="Genomic_DNA"/>
</dbReference>
<organism evidence="1 2">
    <name type="scientific">Clunio marinus</name>
    <dbReference type="NCBI Taxonomy" id="568069"/>
    <lineage>
        <taxon>Eukaryota</taxon>
        <taxon>Metazoa</taxon>
        <taxon>Ecdysozoa</taxon>
        <taxon>Arthropoda</taxon>
        <taxon>Hexapoda</taxon>
        <taxon>Insecta</taxon>
        <taxon>Pterygota</taxon>
        <taxon>Neoptera</taxon>
        <taxon>Endopterygota</taxon>
        <taxon>Diptera</taxon>
        <taxon>Nematocera</taxon>
        <taxon>Chironomoidea</taxon>
        <taxon>Chironomidae</taxon>
        <taxon>Clunio</taxon>
    </lineage>
</organism>
<reference evidence="1 2" key="1">
    <citation type="submission" date="2015-04" db="EMBL/GenBank/DDBJ databases">
        <authorList>
            <person name="Syromyatnikov M.Y."/>
            <person name="Popov V.N."/>
        </authorList>
    </citation>
    <scope>NUCLEOTIDE SEQUENCE [LARGE SCALE GENOMIC DNA]</scope>
</reference>
<evidence type="ECO:0000313" key="1">
    <source>
        <dbReference type="EMBL" id="CRK95156.1"/>
    </source>
</evidence>
<dbReference type="Proteomes" id="UP000183832">
    <property type="component" value="Unassembled WGS sequence"/>
</dbReference>